<comment type="caution">
    <text evidence="1">The sequence shown here is derived from an EMBL/GenBank/DDBJ whole genome shotgun (WGS) entry which is preliminary data.</text>
</comment>
<name>A0A1G1VU50_9BACT</name>
<dbReference type="InterPro" id="IPR043731">
    <property type="entry name" value="DUF5674"/>
</dbReference>
<reference evidence="1 2" key="1">
    <citation type="journal article" date="2016" name="Nat. Commun.">
        <title>Thousands of microbial genomes shed light on interconnected biogeochemical processes in an aquifer system.</title>
        <authorList>
            <person name="Anantharaman K."/>
            <person name="Brown C.T."/>
            <person name="Hug L.A."/>
            <person name="Sharon I."/>
            <person name="Castelle C.J."/>
            <person name="Probst A.J."/>
            <person name="Thomas B.C."/>
            <person name="Singh A."/>
            <person name="Wilkins M.J."/>
            <person name="Karaoz U."/>
            <person name="Brodie E.L."/>
            <person name="Williams K.H."/>
            <person name="Hubbard S.S."/>
            <person name="Banfield J.F."/>
        </authorList>
    </citation>
    <scope>NUCLEOTIDE SEQUENCE [LARGE SCALE GENOMIC DNA]</scope>
</reference>
<gene>
    <name evidence="1" type="ORF">A2786_03235</name>
</gene>
<proteinExistence type="predicted"/>
<organism evidence="1 2">
    <name type="scientific">Candidatus Chisholmbacteria bacterium RIFCSPHIGHO2_01_FULL_52_32</name>
    <dbReference type="NCBI Taxonomy" id="1797591"/>
    <lineage>
        <taxon>Bacteria</taxon>
        <taxon>Candidatus Chisholmiibacteriota</taxon>
    </lineage>
</organism>
<sequence length="102" mass="11853">MRKAREEYRDYIKITADIKKGIVAIGGEYHADAEQLLLKEFGCKQRDIWGGGYNFQTYQFETNAIINLRSRTNSSLEIIDPKIREAFLGLVKKKLTSIRRLK</sequence>
<accession>A0A1G1VU50</accession>
<dbReference type="EMBL" id="MHCJ01000003">
    <property type="protein sequence ID" value="OGY18928.1"/>
    <property type="molecule type" value="Genomic_DNA"/>
</dbReference>
<dbReference type="Pfam" id="PF18924">
    <property type="entry name" value="DUF5674"/>
    <property type="match status" value="1"/>
</dbReference>
<evidence type="ECO:0000313" key="2">
    <source>
        <dbReference type="Proteomes" id="UP000179233"/>
    </source>
</evidence>
<protein>
    <submittedName>
        <fullName evidence="1">Uncharacterized protein</fullName>
    </submittedName>
</protein>
<dbReference type="AlphaFoldDB" id="A0A1G1VU50"/>
<evidence type="ECO:0000313" key="1">
    <source>
        <dbReference type="EMBL" id="OGY18928.1"/>
    </source>
</evidence>
<dbReference type="Proteomes" id="UP000179233">
    <property type="component" value="Unassembled WGS sequence"/>
</dbReference>